<name>A0A4R6THB4_9FLAO</name>
<reference evidence="1 2" key="1">
    <citation type="submission" date="2019-03" db="EMBL/GenBank/DDBJ databases">
        <title>Genomic Encyclopedia of Type Strains, Phase III (KMG-III): the genomes of soil and plant-associated and newly described type strains.</title>
        <authorList>
            <person name="Whitman W."/>
        </authorList>
    </citation>
    <scope>NUCLEOTIDE SEQUENCE [LARGE SCALE GENOMIC DNA]</scope>
    <source>
        <strain evidence="1 2">CECT 8283</strain>
    </source>
</reference>
<gene>
    <name evidence="1" type="ORF">DFQ07_0977</name>
</gene>
<accession>A0A4R6THB4</accession>
<dbReference type="RefSeq" id="WP_133535133.1">
    <property type="nucleotide sequence ID" value="NZ_SNYH01000002.1"/>
</dbReference>
<dbReference type="Proteomes" id="UP000295390">
    <property type="component" value="Unassembled WGS sequence"/>
</dbReference>
<comment type="caution">
    <text evidence="1">The sequence shown here is derived from an EMBL/GenBank/DDBJ whole genome shotgun (WGS) entry which is preliminary data.</text>
</comment>
<organism evidence="1 2">
    <name type="scientific">Tenacibaculum caenipelagi</name>
    <dbReference type="NCBI Taxonomy" id="1325435"/>
    <lineage>
        <taxon>Bacteria</taxon>
        <taxon>Pseudomonadati</taxon>
        <taxon>Bacteroidota</taxon>
        <taxon>Flavobacteriia</taxon>
        <taxon>Flavobacteriales</taxon>
        <taxon>Flavobacteriaceae</taxon>
        <taxon>Tenacibaculum</taxon>
    </lineage>
</organism>
<evidence type="ECO:0000313" key="2">
    <source>
        <dbReference type="Proteomes" id="UP000295390"/>
    </source>
</evidence>
<proteinExistence type="predicted"/>
<keyword evidence="2" id="KW-1185">Reference proteome</keyword>
<sequence length="191" mass="22816">MKLDFNLDFLYYQGELILDGRDEKKEELRPDSIKFKKYVKETSIENLVELLILSYAKRYANDIYWSTRFIGDLDNNISYPEELNEDIDFYLEEKEISKEGITKVVFKKYDDIEKNCYYTEWMYFEFTNQQNIYSLVESIKKGLQNVTYSQRQESSDVIIEPKDSAILKITVSSSSLRVDLNPDKWKVYRGF</sequence>
<dbReference type="OrthoDB" id="1436365at2"/>
<dbReference type="EMBL" id="SNYH01000002">
    <property type="protein sequence ID" value="TDQ28600.1"/>
    <property type="molecule type" value="Genomic_DNA"/>
</dbReference>
<dbReference type="AlphaFoldDB" id="A0A4R6THB4"/>
<evidence type="ECO:0000313" key="1">
    <source>
        <dbReference type="EMBL" id="TDQ28600.1"/>
    </source>
</evidence>
<protein>
    <submittedName>
        <fullName evidence="1">Uncharacterized protein</fullName>
    </submittedName>
</protein>